<keyword evidence="2" id="KW-0902">Two-component regulatory system</keyword>
<proteinExistence type="predicted"/>
<keyword evidence="1 3" id="KW-0597">Phosphoprotein</keyword>
<accession>A0A6N7PYA0</accession>
<sequence>MIEDEADLRVLMSDLLQEEGYAVESARDGVEGLRLIDQRMPDLILLDIKMPVMDGRMFVELLMARYPDRAPIVVVTAVESAPRRAAETGAEGWVGKPFDIDRLVKTVERHLRRPAPPG</sequence>
<evidence type="ECO:0000256" key="2">
    <source>
        <dbReference type="ARBA" id="ARBA00023012"/>
    </source>
</evidence>
<dbReference type="InterPro" id="IPR001789">
    <property type="entry name" value="Sig_transdc_resp-reg_receiver"/>
</dbReference>
<keyword evidence="6" id="KW-1185">Reference proteome</keyword>
<name>A0A6N7PYA0_9BACT</name>
<comment type="caution">
    <text evidence="5">The sequence shown here is derived from an EMBL/GenBank/DDBJ whole genome shotgun (WGS) entry which is preliminary data.</text>
</comment>
<feature type="modified residue" description="4-aspartylphosphate" evidence="3">
    <location>
        <position position="47"/>
    </location>
</feature>
<dbReference type="Pfam" id="PF00072">
    <property type="entry name" value="Response_reg"/>
    <property type="match status" value="1"/>
</dbReference>
<dbReference type="Gene3D" id="3.40.50.2300">
    <property type="match status" value="1"/>
</dbReference>
<evidence type="ECO:0000259" key="4">
    <source>
        <dbReference type="PROSITE" id="PS50110"/>
    </source>
</evidence>
<reference evidence="5 6" key="1">
    <citation type="submission" date="2019-10" db="EMBL/GenBank/DDBJ databases">
        <title>A soil myxobacterium in the family Polyangiaceae.</title>
        <authorList>
            <person name="Li Y."/>
            <person name="Wang J."/>
        </authorList>
    </citation>
    <scope>NUCLEOTIDE SEQUENCE [LARGE SCALE GENOMIC DNA]</scope>
    <source>
        <strain evidence="5 6">DSM 14734</strain>
    </source>
</reference>
<evidence type="ECO:0000313" key="6">
    <source>
        <dbReference type="Proteomes" id="UP000440224"/>
    </source>
</evidence>
<evidence type="ECO:0000256" key="1">
    <source>
        <dbReference type="ARBA" id="ARBA00022553"/>
    </source>
</evidence>
<gene>
    <name evidence="5" type="ORF">GF068_17650</name>
</gene>
<dbReference type="Proteomes" id="UP000440224">
    <property type="component" value="Unassembled WGS sequence"/>
</dbReference>
<dbReference type="PROSITE" id="PS50110">
    <property type="entry name" value="RESPONSE_REGULATORY"/>
    <property type="match status" value="1"/>
</dbReference>
<evidence type="ECO:0000256" key="3">
    <source>
        <dbReference type="PROSITE-ProRule" id="PRU00169"/>
    </source>
</evidence>
<dbReference type="EMBL" id="WJIE01000005">
    <property type="protein sequence ID" value="MRG93721.1"/>
    <property type="molecule type" value="Genomic_DNA"/>
</dbReference>
<evidence type="ECO:0000313" key="5">
    <source>
        <dbReference type="EMBL" id="MRG93721.1"/>
    </source>
</evidence>
<dbReference type="AlphaFoldDB" id="A0A6N7PYA0"/>
<dbReference type="PANTHER" id="PTHR44591">
    <property type="entry name" value="STRESS RESPONSE REGULATOR PROTEIN 1"/>
    <property type="match status" value="1"/>
</dbReference>
<feature type="domain" description="Response regulatory" evidence="4">
    <location>
        <begin position="1"/>
        <end position="111"/>
    </location>
</feature>
<dbReference type="InterPro" id="IPR011006">
    <property type="entry name" value="CheY-like_superfamily"/>
</dbReference>
<dbReference type="PANTHER" id="PTHR44591:SF14">
    <property type="entry name" value="PROTEIN PILG"/>
    <property type="match status" value="1"/>
</dbReference>
<protein>
    <submittedName>
        <fullName evidence="5">Response regulator</fullName>
    </submittedName>
</protein>
<dbReference type="SMART" id="SM00448">
    <property type="entry name" value="REC"/>
    <property type="match status" value="1"/>
</dbReference>
<dbReference type="SUPFAM" id="SSF52172">
    <property type="entry name" value="CheY-like"/>
    <property type="match status" value="1"/>
</dbReference>
<dbReference type="GO" id="GO:0000160">
    <property type="term" value="P:phosphorelay signal transduction system"/>
    <property type="evidence" value="ECO:0007669"/>
    <property type="project" value="UniProtKB-KW"/>
</dbReference>
<dbReference type="InterPro" id="IPR050595">
    <property type="entry name" value="Bact_response_regulator"/>
</dbReference>
<organism evidence="5 6">
    <name type="scientific">Polyangium spumosum</name>
    <dbReference type="NCBI Taxonomy" id="889282"/>
    <lineage>
        <taxon>Bacteria</taxon>
        <taxon>Pseudomonadati</taxon>
        <taxon>Myxococcota</taxon>
        <taxon>Polyangia</taxon>
        <taxon>Polyangiales</taxon>
        <taxon>Polyangiaceae</taxon>
        <taxon>Polyangium</taxon>
    </lineage>
</organism>